<dbReference type="RefSeq" id="WP_179529731.1">
    <property type="nucleotide sequence ID" value="NZ_BAAAPP010000002.1"/>
</dbReference>
<comment type="caution">
    <text evidence="6">The sequence shown here is derived from an EMBL/GenBank/DDBJ whole genome shotgun (WGS) entry which is preliminary data.</text>
</comment>
<protein>
    <submittedName>
        <fullName evidence="6">BASS family bile acid:Na+ symporter</fullName>
    </submittedName>
</protein>
<dbReference type="PANTHER" id="PTHR10361">
    <property type="entry name" value="SODIUM-BILE ACID COTRANSPORTER"/>
    <property type="match status" value="1"/>
</dbReference>
<dbReference type="InterPro" id="IPR002657">
    <property type="entry name" value="BilAc:Na_symport/Acr3"/>
</dbReference>
<evidence type="ECO:0000313" key="6">
    <source>
        <dbReference type="EMBL" id="NYI08641.1"/>
    </source>
</evidence>
<dbReference type="GO" id="GO:0016020">
    <property type="term" value="C:membrane"/>
    <property type="evidence" value="ECO:0007669"/>
    <property type="project" value="UniProtKB-SubCell"/>
</dbReference>
<dbReference type="InterPro" id="IPR004710">
    <property type="entry name" value="Bilac:Na_transpt"/>
</dbReference>
<feature type="transmembrane region" description="Helical" evidence="5">
    <location>
        <begin position="67"/>
        <end position="90"/>
    </location>
</feature>
<evidence type="ECO:0000256" key="5">
    <source>
        <dbReference type="SAM" id="Phobius"/>
    </source>
</evidence>
<evidence type="ECO:0000256" key="4">
    <source>
        <dbReference type="ARBA" id="ARBA00023136"/>
    </source>
</evidence>
<gene>
    <name evidence="6" type="ORF">BKA05_000156</name>
</gene>
<dbReference type="EMBL" id="JACBZI010000001">
    <property type="protein sequence ID" value="NYI08641.1"/>
    <property type="molecule type" value="Genomic_DNA"/>
</dbReference>
<keyword evidence="3 5" id="KW-1133">Transmembrane helix</keyword>
<reference evidence="6 7" key="1">
    <citation type="submission" date="2020-07" db="EMBL/GenBank/DDBJ databases">
        <title>Sequencing the genomes of 1000 actinobacteria strains.</title>
        <authorList>
            <person name="Klenk H.-P."/>
        </authorList>
    </citation>
    <scope>NUCLEOTIDE SEQUENCE [LARGE SCALE GENOMIC DNA]</scope>
    <source>
        <strain evidence="6 7">DSM 18248</strain>
    </source>
</reference>
<evidence type="ECO:0000256" key="1">
    <source>
        <dbReference type="ARBA" id="ARBA00004141"/>
    </source>
</evidence>
<dbReference type="Proteomes" id="UP000537326">
    <property type="component" value="Unassembled WGS sequence"/>
</dbReference>
<keyword evidence="2 5" id="KW-0812">Transmembrane</keyword>
<keyword evidence="7" id="KW-1185">Reference proteome</keyword>
<organism evidence="6 7">
    <name type="scientific">Nocardioides marinus</name>
    <dbReference type="NCBI Taxonomy" id="374514"/>
    <lineage>
        <taxon>Bacteria</taxon>
        <taxon>Bacillati</taxon>
        <taxon>Actinomycetota</taxon>
        <taxon>Actinomycetes</taxon>
        <taxon>Propionibacteriales</taxon>
        <taxon>Nocardioidaceae</taxon>
        <taxon>Nocardioides</taxon>
    </lineage>
</organism>
<comment type="subcellular location">
    <subcellularLocation>
        <location evidence="1">Membrane</location>
        <topology evidence="1">Multi-pass membrane protein</topology>
    </subcellularLocation>
</comment>
<feature type="transmembrane region" description="Helical" evidence="5">
    <location>
        <begin position="200"/>
        <end position="220"/>
    </location>
</feature>
<dbReference type="PANTHER" id="PTHR10361:SF28">
    <property type="entry name" value="P3 PROTEIN-RELATED"/>
    <property type="match status" value="1"/>
</dbReference>
<keyword evidence="4 5" id="KW-0472">Membrane</keyword>
<dbReference type="AlphaFoldDB" id="A0A7Y9YAJ0"/>
<evidence type="ECO:0000313" key="7">
    <source>
        <dbReference type="Proteomes" id="UP000537326"/>
    </source>
</evidence>
<dbReference type="Pfam" id="PF01758">
    <property type="entry name" value="SBF"/>
    <property type="match status" value="1"/>
</dbReference>
<feature type="transmembrane region" description="Helical" evidence="5">
    <location>
        <begin position="169"/>
        <end position="188"/>
    </location>
</feature>
<dbReference type="Gene3D" id="1.20.1530.20">
    <property type="match status" value="1"/>
</dbReference>
<feature type="transmembrane region" description="Helical" evidence="5">
    <location>
        <begin position="96"/>
        <end position="116"/>
    </location>
</feature>
<dbReference type="InterPro" id="IPR038770">
    <property type="entry name" value="Na+/solute_symporter_sf"/>
</dbReference>
<feature type="transmembrane region" description="Helical" evidence="5">
    <location>
        <begin position="123"/>
        <end position="149"/>
    </location>
</feature>
<feature type="transmembrane region" description="Helical" evidence="5">
    <location>
        <begin position="36"/>
        <end position="55"/>
    </location>
</feature>
<sequence length="322" mass="33295">MPTLSVAPLLVDVVDAVAAARDIDDFSLDVGGGFNLAVKLMIGLLLLGIALDVRLEDLRAALRHPRVFAAVTAAQFVIVPLLTLGLVAAFDLPPSVALGMLLVVSGPAGSMSNLLTHRARGDVALSVSLTTVSSSMAAVVTPLALAFWAGLSPQASQVLDAVDLSPVEVLGEVLLLIVTPFALGILLARTRPTLAARIRPAVEPTVLVMLLLIVVGGLASNLRVGAPYLLDVGPAVVAQNVLSLLVGAGVAVLCRVPARARRAITLETGVRNTALALVLALAFFPEYGGVALVCGLWGVWDVATGFALAAWWRRRDAHSGVA</sequence>
<proteinExistence type="predicted"/>
<feature type="transmembrane region" description="Helical" evidence="5">
    <location>
        <begin position="232"/>
        <end position="254"/>
    </location>
</feature>
<evidence type="ECO:0000256" key="3">
    <source>
        <dbReference type="ARBA" id="ARBA00022989"/>
    </source>
</evidence>
<accession>A0A7Y9YAJ0</accession>
<evidence type="ECO:0000256" key="2">
    <source>
        <dbReference type="ARBA" id="ARBA00022692"/>
    </source>
</evidence>
<name>A0A7Y9YAJ0_9ACTN</name>